<organism evidence="2 3">
    <name type="scientific">Desulfosporosinus fructosivorans</name>
    <dbReference type="NCBI Taxonomy" id="2018669"/>
    <lineage>
        <taxon>Bacteria</taxon>
        <taxon>Bacillati</taxon>
        <taxon>Bacillota</taxon>
        <taxon>Clostridia</taxon>
        <taxon>Eubacteriales</taxon>
        <taxon>Desulfitobacteriaceae</taxon>
        <taxon>Desulfosporosinus</taxon>
    </lineage>
</organism>
<reference evidence="2 3" key="1">
    <citation type="submission" date="2019-03" db="EMBL/GenBank/DDBJ databases">
        <title>Draft Genome Sequence of Desulfosporosinus fructosivorans Strain 63.6F, Isolated from Marine Sediment in the Baltic Sea.</title>
        <authorList>
            <person name="Hausmann B."/>
            <person name="Vandieken V."/>
            <person name="Pjevac P."/>
            <person name="Schreck K."/>
            <person name="Herbold C.W."/>
            <person name="Loy A."/>
        </authorList>
    </citation>
    <scope>NUCLEOTIDE SEQUENCE [LARGE SCALE GENOMIC DNA]</scope>
    <source>
        <strain evidence="2 3">63.6F</strain>
    </source>
</reference>
<dbReference type="RefSeq" id="WP_135548907.1">
    <property type="nucleotide sequence ID" value="NZ_SPQQ01000006.1"/>
</dbReference>
<proteinExistence type="predicted"/>
<keyword evidence="3" id="KW-1185">Reference proteome</keyword>
<dbReference type="Proteomes" id="UP000298460">
    <property type="component" value="Unassembled WGS sequence"/>
</dbReference>
<evidence type="ECO:0000256" key="1">
    <source>
        <dbReference type="SAM" id="MobiDB-lite"/>
    </source>
</evidence>
<evidence type="ECO:0000313" key="2">
    <source>
        <dbReference type="EMBL" id="TGE36857.1"/>
    </source>
</evidence>
<feature type="compositionally biased region" description="Basic residues" evidence="1">
    <location>
        <begin position="71"/>
        <end position="90"/>
    </location>
</feature>
<name>A0A4Z0R4C7_9FIRM</name>
<feature type="region of interest" description="Disordered" evidence="1">
    <location>
        <begin position="58"/>
        <end position="90"/>
    </location>
</feature>
<sequence length="90" mass="10147">MLKQSSTQLCLCGQTMKFPEGEIRTKCSCGATWECGFEGYWYAQSIVTPFAPILAKPAVSSSKSRNDRYRNYPKSKIKNKKKGRKVGSRC</sequence>
<evidence type="ECO:0000313" key="3">
    <source>
        <dbReference type="Proteomes" id="UP000298460"/>
    </source>
</evidence>
<dbReference type="OrthoDB" id="1799586at2"/>
<dbReference type="AlphaFoldDB" id="A0A4Z0R4C7"/>
<dbReference type="EMBL" id="SPQQ01000006">
    <property type="protein sequence ID" value="TGE36857.1"/>
    <property type="molecule type" value="Genomic_DNA"/>
</dbReference>
<gene>
    <name evidence="2" type="ORF">E4K67_17305</name>
</gene>
<comment type="caution">
    <text evidence="2">The sequence shown here is derived from an EMBL/GenBank/DDBJ whole genome shotgun (WGS) entry which is preliminary data.</text>
</comment>
<accession>A0A4Z0R4C7</accession>
<protein>
    <submittedName>
        <fullName evidence="2">Uncharacterized protein</fullName>
    </submittedName>
</protein>